<keyword evidence="2" id="KW-0238">DNA-binding</keyword>
<dbReference type="InterPro" id="IPR036286">
    <property type="entry name" value="LexA/Signal_pep-like_sf"/>
</dbReference>
<evidence type="ECO:0000313" key="5">
    <source>
        <dbReference type="EMBL" id="SNC62444.1"/>
    </source>
</evidence>
<dbReference type="EMBL" id="FYEW01000001">
    <property type="protein sequence ID" value="SNC62444.1"/>
    <property type="molecule type" value="Genomic_DNA"/>
</dbReference>
<dbReference type="PANTHER" id="PTHR40661">
    <property type="match status" value="1"/>
</dbReference>
<dbReference type="Gene3D" id="2.10.109.10">
    <property type="entry name" value="Umud Fragment, subunit A"/>
    <property type="match status" value="1"/>
</dbReference>
<dbReference type="CDD" id="cd06462">
    <property type="entry name" value="Peptidase_S24_S26"/>
    <property type="match status" value="1"/>
</dbReference>
<reference evidence="6" key="1">
    <citation type="submission" date="2017-06" db="EMBL/GenBank/DDBJ databases">
        <authorList>
            <person name="Varghese N."/>
            <person name="Submissions S."/>
        </authorList>
    </citation>
    <scope>NUCLEOTIDE SEQUENCE [LARGE SCALE GENOMIC DNA]</scope>
    <source>
        <strain evidence="6">DSM 11116</strain>
    </source>
</reference>
<keyword evidence="6" id="KW-1185">Reference proteome</keyword>
<name>A0A212T9G8_9BACT</name>
<keyword evidence="3" id="KW-0804">Transcription</keyword>
<organism evidence="5 6">
    <name type="scientific">Hymenobacter gelipurpurascens</name>
    <dbReference type="NCBI Taxonomy" id="89968"/>
    <lineage>
        <taxon>Bacteria</taxon>
        <taxon>Pseudomonadati</taxon>
        <taxon>Bacteroidota</taxon>
        <taxon>Cytophagia</taxon>
        <taxon>Cytophagales</taxon>
        <taxon>Hymenobacteraceae</taxon>
        <taxon>Hymenobacter</taxon>
    </lineage>
</organism>
<protein>
    <submittedName>
        <fullName evidence="5">Phage repressor protein C, contains Cro/C1-type HTH and peptisase s24 domains</fullName>
    </submittedName>
</protein>
<evidence type="ECO:0000259" key="4">
    <source>
        <dbReference type="Pfam" id="PF00717"/>
    </source>
</evidence>
<dbReference type="Pfam" id="PF00717">
    <property type="entry name" value="Peptidase_S24"/>
    <property type="match status" value="1"/>
</dbReference>
<dbReference type="GO" id="GO:0003677">
    <property type="term" value="F:DNA binding"/>
    <property type="evidence" value="ECO:0007669"/>
    <property type="project" value="UniProtKB-KW"/>
</dbReference>
<keyword evidence="1" id="KW-0805">Transcription regulation</keyword>
<evidence type="ECO:0000256" key="1">
    <source>
        <dbReference type="ARBA" id="ARBA00023015"/>
    </source>
</evidence>
<proteinExistence type="predicted"/>
<dbReference type="RefSeq" id="WP_088841988.1">
    <property type="nucleotide sequence ID" value="NZ_FYEW01000001.1"/>
</dbReference>
<evidence type="ECO:0000256" key="3">
    <source>
        <dbReference type="ARBA" id="ARBA00023163"/>
    </source>
</evidence>
<dbReference type="OrthoDB" id="3831186at2"/>
<dbReference type="AlphaFoldDB" id="A0A212T9G8"/>
<dbReference type="Proteomes" id="UP000198131">
    <property type="component" value="Unassembled WGS sequence"/>
</dbReference>
<dbReference type="PANTHER" id="PTHR40661:SF1">
    <property type="entry name" value="HTH CRO_C1-TYPE DOMAIN-CONTAINING PROTEIN"/>
    <property type="match status" value="1"/>
</dbReference>
<dbReference type="SUPFAM" id="SSF51306">
    <property type="entry name" value="LexA/Signal peptidase"/>
    <property type="match status" value="1"/>
</dbReference>
<dbReference type="InterPro" id="IPR015927">
    <property type="entry name" value="Peptidase_S24_S26A/B/C"/>
</dbReference>
<sequence length="317" mass="36015">MEISETSVSERLTQLVAHFEKGNKAAFARTIGITPQGVGDLLKGASGGPSFTVLQNILMKYPGVNQEWLIFGRGPMLNPMDSADKVEAATKALLNTGERTSAIYMMDEPENHLHPGQLKRFLEERVVVVDQQGNTIAPIVNYSVAANYLSGYQTQEYFEHLDTLSLPPMLVKGGRHMVFPVIGDSMYPTFNAKDYVLCREVQKGDWEYINDFTVCVVVSETYGLQLKRVKVRPREGFIRCKSDNRQHRSYNIELNEVLEIWRFEWRLTACADNVTENVFMKVDNLEDSVQDLRILVEGLMDKKELQRLLDLKSTKGE</sequence>
<evidence type="ECO:0000256" key="2">
    <source>
        <dbReference type="ARBA" id="ARBA00023125"/>
    </source>
</evidence>
<gene>
    <name evidence="5" type="ORF">SAMN06265337_0671</name>
</gene>
<feature type="domain" description="Peptidase S24/S26A/S26B/S26C" evidence="4">
    <location>
        <begin position="143"/>
        <end position="260"/>
    </location>
</feature>
<evidence type="ECO:0000313" key="6">
    <source>
        <dbReference type="Proteomes" id="UP000198131"/>
    </source>
</evidence>
<accession>A0A212T9G8</accession>